<dbReference type="Proteomes" id="UP001321700">
    <property type="component" value="Unassembled WGS sequence"/>
</dbReference>
<gene>
    <name evidence="2" type="ORF">RAE19_18385</name>
</gene>
<proteinExistence type="predicted"/>
<organism evidence="2 3">
    <name type="scientific">Rhodoferax potami</name>
    <dbReference type="NCBI Taxonomy" id="3068338"/>
    <lineage>
        <taxon>Bacteria</taxon>
        <taxon>Pseudomonadati</taxon>
        <taxon>Pseudomonadota</taxon>
        <taxon>Betaproteobacteria</taxon>
        <taxon>Burkholderiales</taxon>
        <taxon>Comamonadaceae</taxon>
        <taxon>Rhodoferax</taxon>
    </lineage>
</organism>
<reference evidence="2 3" key="1">
    <citation type="submission" date="2023-08" db="EMBL/GenBank/DDBJ databases">
        <title>Rhodoferax potami sp. nov. and Rhodoferax mekongensis sp. nov., isolated from the Mekong River in Thailand.</title>
        <authorList>
            <person name="Kitikhun S."/>
            <person name="Charoenyingcharoen P."/>
            <person name="Siriarchawattana P."/>
            <person name="Likhitrattanapisal S."/>
            <person name="Nilsakha T."/>
            <person name="Chanpet A."/>
            <person name="Rattanawaree P."/>
            <person name="Ingsriswang S."/>
        </authorList>
    </citation>
    <scope>NUCLEOTIDE SEQUENCE [LARGE SCALE GENOMIC DNA]</scope>
    <source>
        <strain evidence="2 3">TBRC 17660</strain>
    </source>
</reference>
<comment type="caution">
    <text evidence="2">The sequence shown here is derived from an EMBL/GenBank/DDBJ whole genome shotgun (WGS) entry which is preliminary data.</text>
</comment>
<feature type="region of interest" description="Disordered" evidence="1">
    <location>
        <begin position="51"/>
        <end position="76"/>
    </location>
</feature>
<sequence>MASKITNFEEKRAFTKVTTSSGVVGIVASEVPMAALAGLYEKLLASQSKLMASNSTANSDVPETTEEFFSKESPSR</sequence>
<keyword evidence="3" id="KW-1185">Reference proteome</keyword>
<dbReference type="RefSeq" id="WP_313876336.1">
    <property type="nucleotide sequence ID" value="NZ_JAVBIK010000003.1"/>
</dbReference>
<evidence type="ECO:0000313" key="3">
    <source>
        <dbReference type="Proteomes" id="UP001321700"/>
    </source>
</evidence>
<evidence type="ECO:0000256" key="1">
    <source>
        <dbReference type="SAM" id="MobiDB-lite"/>
    </source>
</evidence>
<protein>
    <submittedName>
        <fullName evidence="2">Uncharacterized protein</fullName>
    </submittedName>
</protein>
<feature type="compositionally biased region" description="Polar residues" evidence="1">
    <location>
        <begin position="51"/>
        <end position="62"/>
    </location>
</feature>
<dbReference type="EMBL" id="JAVBIK010000003">
    <property type="protein sequence ID" value="MDT7520634.1"/>
    <property type="molecule type" value="Genomic_DNA"/>
</dbReference>
<evidence type="ECO:0000313" key="2">
    <source>
        <dbReference type="EMBL" id="MDT7520634.1"/>
    </source>
</evidence>
<name>A0ABU3KTR1_9BURK</name>
<accession>A0ABU3KTR1</accession>